<reference evidence="2" key="1">
    <citation type="submission" date="2023-07" db="EMBL/GenBank/DDBJ databases">
        <authorList>
            <person name="Stuckert A."/>
        </authorList>
    </citation>
    <scope>NUCLEOTIDE SEQUENCE</scope>
</reference>
<proteinExistence type="predicted"/>
<dbReference type="EMBL" id="CAUEEQ010011561">
    <property type="protein sequence ID" value="CAJ0935739.1"/>
    <property type="molecule type" value="Genomic_DNA"/>
</dbReference>
<keyword evidence="3" id="KW-1185">Reference proteome</keyword>
<evidence type="ECO:0000313" key="2">
    <source>
        <dbReference type="EMBL" id="CAJ0935739.1"/>
    </source>
</evidence>
<gene>
    <name evidence="2" type="ORF">RIMI_LOCUS6432157</name>
</gene>
<dbReference type="InterPro" id="IPR047184">
    <property type="entry name" value="KANK1-4"/>
</dbReference>
<comment type="caution">
    <text evidence="2">The sequence shown here is derived from an EMBL/GenBank/DDBJ whole genome shotgun (WGS) entry which is preliminary data.</text>
</comment>
<feature type="compositionally biased region" description="Polar residues" evidence="1">
    <location>
        <begin position="1"/>
        <end position="18"/>
    </location>
</feature>
<dbReference type="Proteomes" id="UP001176940">
    <property type="component" value="Unassembled WGS sequence"/>
</dbReference>
<accession>A0ABN9LC90</accession>
<dbReference type="PANTHER" id="PTHR24168:SF0">
    <property type="entry name" value="KN MOTIF AND ANKYRIN REPEAT DOMAIN-CONTAINING PROTEIN 2"/>
    <property type="match status" value="1"/>
</dbReference>
<evidence type="ECO:0000256" key="1">
    <source>
        <dbReference type="SAM" id="MobiDB-lite"/>
    </source>
</evidence>
<evidence type="ECO:0000313" key="3">
    <source>
        <dbReference type="Proteomes" id="UP001176940"/>
    </source>
</evidence>
<dbReference type="PANTHER" id="PTHR24168">
    <property type="entry name" value="KN MOTIF AND ANKYRIN REPEAT DOMAIN-CONTAINING"/>
    <property type="match status" value="1"/>
</dbReference>
<sequence length="143" mass="15261">MDAASSEDSGTMENPSDSESTESEYHEASEGLNAAQAELQVPIHTSGQPKDTEKHQAPEIPAGSSAPTSPVPRVELSNVLISGCVALQKYLDDPAVLTEEETVRVCYETCRTGRRVLLGLVVLHQPQVADHTLTRPMCSGSST</sequence>
<protein>
    <submittedName>
        <fullName evidence="2">Uncharacterized protein</fullName>
    </submittedName>
</protein>
<feature type="region of interest" description="Disordered" evidence="1">
    <location>
        <begin position="1"/>
        <end position="71"/>
    </location>
</feature>
<organism evidence="2 3">
    <name type="scientific">Ranitomeya imitator</name>
    <name type="common">mimic poison frog</name>
    <dbReference type="NCBI Taxonomy" id="111125"/>
    <lineage>
        <taxon>Eukaryota</taxon>
        <taxon>Metazoa</taxon>
        <taxon>Chordata</taxon>
        <taxon>Craniata</taxon>
        <taxon>Vertebrata</taxon>
        <taxon>Euteleostomi</taxon>
        <taxon>Amphibia</taxon>
        <taxon>Batrachia</taxon>
        <taxon>Anura</taxon>
        <taxon>Neobatrachia</taxon>
        <taxon>Hyloidea</taxon>
        <taxon>Dendrobatidae</taxon>
        <taxon>Dendrobatinae</taxon>
        <taxon>Ranitomeya</taxon>
    </lineage>
</organism>
<name>A0ABN9LC90_9NEOB</name>